<feature type="region of interest" description="Disordered" evidence="2">
    <location>
        <begin position="168"/>
        <end position="190"/>
    </location>
</feature>
<dbReference type="PANTHER" id="PTHR46766:SF1">
    <property type="entry name" value="GLUTAMINE-RICH PROTEIN 2"/>
    <property type="match status" value="1"/>
</dbReference>
<sequence length="396" mass="38599">MMDFAALPPEINSARIYAGPGPGSMVSAAAAWEGLAEQLYSEAAFYSSVVSGLTSGPWLGPASAAMTAASAPYVAWMDTTAEMAQQTASQAMAAAAAYEATFAMTVPPPFIAANRSLLMSLIATNILGQNTPAIAATEAQYAVMWAQDAAAMYGYAAASASASTLIPFTPPQPTTNPAGPAGQGAAVAQAAASSASTDTQAVLSQVTSTVPTALQQLASPLSSTSESSTGSLSSLSSSLSSMNPALSMTSSFAWISSALLSNANQMKSLIPAVSAASTAPSGSGLTGALASGALGAPGSAGLGGAAVSAGVGRAATVGALSVPQTWASAAPALSPAPTAPFSPNLATVPGATAGAPASMLGAPMATMAGRGIGNVVETDLRFMPRLTVVPPSATLG</sequence>
<evidence type="ECO:0000259" key="4">
    <source>
        <dbReference type="Pfam" id="PF12484"/>
    </source>
</evidence>
<dbReference type="OrthoDB" id="4764793at2"/>
<dbReference type="Pfam" id="PF00823">
    <property type="entry name" value="PPE"/>
    <property type="match status" value="1"/>
</dbReference>
<dbReference type="Pfam" id="PF12484">
    <property type="entry name" value="PPE-SVP"/>
    <property type="match status" value="1"/>
</dbReference>
<dbReference type="Gene3D" id="1.20.1260.20">
    <property type="entry name" value="PPE superfamily"/>
    <property type="match status" value="1"/>
</dbReference>
<dbReference type="InterPro" id="IPR038332">
    <property type="entry name" value="PPE_sf"/>
</dbReference>
<evidence type="ECO:0008006" key="7">
    <source>
        <dbReference type="Google" id="ProtNLM"/>
    </source>
</evidence>
<keyword evidence="6" id="KW-1185">Reference proteome</keyword>
<dbReference type="FunFam" id="1.20.1260.20:FF:000001">
    <property type="entry name" value="PPE family protein PPE41"/>
    <property type="match status" value="1"/>
</dbReference>
<name>A0A1X1YU71_9MYCO</name>
<dbReference type="EMBL" id="LQPH01000180">
    <property type="protein sequence ID" value="ORW14583.1"/>
    <property type="molecule type" value="Genomic_DNA"/>
</dbReference>
<organism evidence="5 6">
    <name type="scientific">Mycobacterium nebraskense</name>
    <dbReference type="NCBI Taxonomy" id="244292"/>
    <lineage>
        <taxon>Bacteria</taxon>
        <taxon>Bacillati</taxon>
        <taxon>Actinomycetota</taxon>
        <taxon>Actinomycetes</taxon>
        <taxon>Mycobacteriales</taxon>
        <taxon>Mycobacteriaceae</taxon>
        <taxon>Mycobacterium</taxon>
    </lineage>
</organism>
<proteinExistence type="inferred from homology"/>
<evidence type="ECO:0000256" key="2">
    <source>
        <dbReference type="SAM" id="MobiDB-lite"/>
    </source>
</evidence>
<evidence type="ECO:0000313" key="5">
    <source>
        <dbReference type="EMBL" id="ORW14583.1"/>
    </source>
</evidence>
<protein>
    <recommendedName>
        <fullName evidence="7">PPE family protein</fullName>
    </recommendedName>
</protein>
<evidence type="ECO:0000313" key="6">
    <source>
        <dbReference type="Proteomes" id="UP000193781"/>
    </source>
</evidence>
<feature type="domain" description="PPE" evidence="3">
    <location>
        <begin position="3"/>
        <end position="164"/>
    </location>
</feature>
<dbReference type="Proteomes" id="UP000193781">
    <property type="component" value="Unassembled WGS sequence"/>
</dbReference>
<dbReference type="AlphaFoldDB" id="A0A1X1YU71"/>
<dbReference type="GO" id="GO:0052572">
    <property type="term" value="P:response to host immune response"/>
    <property type="evidence" value="ECO:0007669"/>
    <property type="project" value="TreeGrafter"/>
</dbReference>
<dbReference type="SUPFAM" id="SSF140459">
    <property type="entry name" value="PE/PPE dimer-like"/>
    <property type="match status" value="1"/>
</dbReference>
<dbReference type="InterPro" id="IPR000030">
    <property type="entry name" value="PPE_dom"/>
</dbReference>
<accession>A0A1X1YU71</accession>
<reference evidence="5 6" key="1">
    <citation type="submission" date="2016-01" db="EMBL/GenBank/DDBJ databases">
        <title>The new phylogeny of the genus Mycobacterium.</title>
        <authorList>
            <person name="Tarcisio F."/>
            <person name="Conor M."/>
            <person name="Antonella G."/>
            <person name="Elisabetta G."/>
            <person name="Giulia F.S."/>
            <person name="Sara T."/>
            <person name="Anna F."/>
            <person name="Clotilde B."/>
            <person name="Roberto B."/>
            <person name="Veronica D.S."/>
            <person name="Fabio R."/>
            <person name="Monica P."/>
            <person name="Olivier J."/>
            <person name="Enrico T."/>
            <person name="Nicola S."/>
        </authorList>
    </citation>
    <scope>NUCLEOTIDE SEQUENCE [LARGE SCALE GENOMIC DNA]</scope>
    <source>
        <strain evidence="5 6">DSM 44803</strain>
    </source>
</reference>
<comment type="caution">
    <text evidence="5">The sequence shown here is derived from an EMBL/GenBank/DDBJ whole genome shotgun (WGS) entry which is preliminary data.</text>
</comment>
<dbReference type="PANTHER" id="PTHR46766">
    <property type="entry name" value="GLUTAMINE-RICH PROTEIN 2"/>
    <property type="match status" value="1"/>
</dbReference>
<feature type="compositionally biased region" description="Low complexity" evidence="2">
    <location>
        <begin position="175"/>
        <end position="190"/>
    </location>
</feature>
<feature type="domain" description="PPE family C-terminal" evidence="4">
    <location>
        <begin position="308"/>
        <end position="390"/>
    </location>
</feature>
<comment type="similarity">
    <text evidence="1">Belongs to the mycobacterial PPE family.</text>
</comment>
<dbReference type="InterPro" id="IPR022171">
    <property type="entry name" value="PPE_C"/>
</dbReference>
<gene>
    <name evidence="5" type="ORF">AWC17_19535</name>
</gene>
<evidence type="ECO:0000256" key="1">
    <source>
        <dbReference type="ARBA" id="ARBA00010652"/>
    </source>
</evidence>
<dbReference type="RefSeq" id="WP_054585610.1">
    <property type="nucleotide sequence ID" value="NZ_JACKSS010000162.1"/>
</dbReference>
<evidence type="ECO:0000259" key="3">
    <source>
        <dbReference type="Pfam" id="PF00823"/>
    </source>
</evidence>